<accession>A0ABX1GUN8</accession>
<proteinExistence type="predicted"/>
<keyword evidence="2" id="KW-1185">Reference proteome</keyword>
<reference evidence="1 2" key="1">
    <citation type="submission" date="2020-04" db="EMBL/GenBank/DDBJ databases">
        <authorList>
            <person name="Yoon J."/>
        </authorList>
    </citation>
    <scope>NUCLEOTIDE SEQUENCE [LARGE SCALE GENOMIC DNA]</scope>
    <source>
        <strain evidence="1 2">DJ-13</strain>
    </source>
</reference>
<dbReference type="RefSeq" id="WP_168552928.1">
    <property type="nucleotide sequence ID" value="NZ_JAAWWL010000002.1"/>
</dbReference>
<evidence type="ECO:0000313" key="1">
    <source>
        <dbReference type="EMBL" id="NKI32751.1"/>
    </source>
</evidence>
<comment type="caution">
    <text evidence="1">The sequence shown here is derived from an EMBL/GenBank/DDBJ whole genome shotgun (WGS) entry which is preliminary data.</text>
</comment>
<dbReference type="EMBL" id="JAAWWL010000002">
    <property type="protein sequence ID" value="NKI32751.1"/>
    <property type="molecule type" value="Genomic_DNA"/>
</dbReference>
<protein>
    <submittedName>
        <fullName evidence="1">Uncharacterized protein</fullName>
    </submittedName>
</protein>
<sequence>MPLKSFLKSSLIVFALSLKLNAQEYIPNKSLRNNIRIEKWSELKLKTPNKHRTMTGLILKTNQCFDLYTKVAKKLGYPVEEVASMMTFHNVILKENARGKDFSKLEIDNEYQVTKRSFLESGKEKSWSTEQLQNKYDRLLLDAIWIAVINEFSRGHTEETKRLALELLESGNFSKEALVKAKDTRIESRKKDSQDKNSSSKSKPLIEDIILRTVTNYGLNGAYIDNEVSVLFANGEILTNPVGALDELDVMASKNKYPKRWNTWQKKNGIIYVTKSWKGKTYDWKKWFKVRPARGNQKLSGKFNTSDPFGGASVINASTVSFDSSGRFVWKTIKGGDTSWKPKYSRTNEAGTYTIKDYKIILNYNNGRTESFFFGFYPKDDRHFVIGSSHFIPLK</sequence>
<organism evidence="1 2">
    <name type="scientific">Croceivirga thetidis</name>
    <dbReference type="NCBI Taxonomy" id="2721623"/>
    <lineage>
        <taxon>Bacteria</taxon>
        <taxon>Pseudomonadati</taxon>
        <taxon>Bacteroidota</taxon>
        <taxon>Flavobacteriia</taxon>
        <taxon>Flavobacteriales</taxon>
        <taxon>Flavobacteriaceae</taxon>
        <taxon>Croceivirga</taxon>
    </lineage>
</organism>
<evidence type="ECO:0000313" key="2">
    <source>
        <dbReference type="Proteomes" id="UP000718451"/>
    </source>
</evidence>
<name>A0ABX1GUN8_9FLAO</name>
<dbReference type="Proteomes" id="UP000718451">
    <property type="component" value="Unassembled WGS sequence"/>
</dbReference>
<gene>
    <name evidence="1" type="ORF">HCU67_12410</name>
</gene>